<sequence>MSIAELLSAPNVILDAEPTNKAALLDFLAAEAGQRLGLPKPEVLGALEAREKLGSTALGRGVALPHAEIRDAQAPLLLFARLRRAVNFEARDEEPVDLVFLVLWPAAARKGLLPAMSDICRALREPQTLRWLRAAETPEDVVRLVLQAVPPEAARDEAPRGE</sequence>
<dbReference type="CDD" id="cd00211">
    <property type="entry name" value="PTS_IIA_fru"/>
    <property type="match status" value="1"/>
</dbReference>
<dbReference type="PROSITE" id="PS00372">
    <property type="entry name" value="PTS_EIIA_TYPE_2_HIS"/>
    <property type="match status" value="1"/>
</dbReference>
<dbReference type="EMBL" id="CP029355">
    <property type="protein sequence ID" value="AWK88632.1"/>
    <property type="molecule type" value="Genomic_DNA"/>
</dbReference>
<dbReference type="SUPFAM" id="SSF55804">
    <property type="entry name" value="Phoshotransferase/anion transport protein"/>
    <property type="match status" value="1"/>
</dbReference>
<dbReference type="RefSeq" id="WP_109331108.1">
    <property type="nucleotide sequence ID" value="NZ_CP029355.1"/>
</dbReference>
<dbReference type="InterPro" id="IPR002178">
    <property type="entry name" value="PTS_EIIA_type-2_dom"/>
</dbReference>
<name>A0A2S2CVU3_9PROT</name>
<protein>
    <submittedName>
        <fullName evidence="2">Transcriptional regulator</fullName>
    </submittedName>
</protein>
<reference evidence="3" key="1">
    <citation type="submission" date="2018-05" db="EMBL/GenBank/DDBJ databases">
        <title>Azospirillum thermophila sp. nov., a novel isolated from hot spring.</title>
        <authorList>
            <person name="Zhao Z."/>
        </authorList>
    </citation>
    <scope>NUCLEOTIDE SEQUENCE [LARGE SCALE GENOMIC DNA]</scope>
    <source>
        <strain evidence="3">CFH 70021</strain>
    </source>
</reference>
<dbReference type="KEGG" id="azz:DEW08_21000"/>
<dbReference type="GO" id="GO:0030295">
    <property type="term" value="F:protein kinase activator activity"/>
    <property type="evidence" value="ECO:0007669"/>
    <property type="project" value="TreeGrafter"/>
</dbReference>
<accession>A0A2S2CVU3</accession>
<feature type="domain" description="PTS EIIA type-2" evidence="1">
    <location>
        <begin position="5"/>
        <end position="148"/>
    </location>
</feature>
<dbReference type="Pfam" id="PF00359">
    <property type="entry name" value="PTS_EIIA_2"/>
    <property type="match status" value="1"/>
</dbReference>
<dbReference type="Proteomes" id="UP000245629">
    <property type="component" value="Chromosome 4"/>
</dbReference>
<dbReference type="PROSITE" id="PS51094">
    <property type="entry name" value="PTS_EIIA_TYPE_2"/>
    <property type="match status" value="1"/>
</dbReference>
<dbReference type="AlphaFoldDB" id="A0A2S2CVU3"/>
<evidence type="ECO:0000259" key="1">
    <source>
        <dbReference type="PROSITE" id="PS51094"/>
    </source>
</evidence>
<evidence type="ECO:0000313" key="3">
    <source>
        <dbReference type="Proteomes" id="UP000245629"/>
    </source>
</evidence>
<dbReference type="PANTHER" id="PTHR47738:SF1">
    <property type="entry name" value="NITROGEN REGULATORY PROTEIN"/>
    <property type="match status" value="1"/>
</dbReference>
<evidence type="ECO:0000313" key="2">
    <source>
        <dbReference type="EMBL" id="AWK88632.1"/>
    </source>
</evidence>
<dbReference type="PANTHER" id="PTHR47738">
    <property type="entry name" value="PTS SYSTEM FRUCTOSE-LIKE EIIA COMPONENT-RELATED"/>
    <property type="match status" value="1"/>
</dbReference>
<gene>
    <name evidence="2" type="ORF">DEW08_21000</name>
</gene>
<dbReference type="OrthoDB" id="95460at2"/>
<proteinExistence type="predicted"/>
<keyword evidence="3" id="KW-1185">Reference proteome</keyword>
<dbReference type="InterPro" id="IPR016152">
    <property type="entry name" value="PTrfase/Anion_transptr"/>
</dbReference>
<organism evidence="2 3">
    <name type="scientific">Azospirillum thermophilum</name>
    <dbReference type="NCBI Taxonomy" id="2202148"/>
    <lineage>
        <taxon>Bacteria</taxon>
        <taxon>Pseudomonadati</taxon>
        <taxon>Pseudomonadota</taxon>
        <taxon>Alphaproteobacteria</taxon>
        <taxon>Rhodospirillales</taxon>
        <taxon>Azospirillaceae</taxon>
        <taxon>Azospirillum</taxon>
    </lineage>
</organism>
<dbReference type="InterPro" id="IPR051541">
    <property type="entry name" value="PTS_SugarTrans_NitroReg"/>
</dbReference>
<dbReference type="Gene3D" id="3.40.930.10">
    <property type="entry name" value="Mannitol-specific EII, Chain A"/>
    <property type="match status" value="1"/>
</dbReference>